<dbReference type="OrthoDB" id="433457at2759"/>
<name>A0A2S9ZYH5_RHOTO</name>
<evidence type="ECO:0000256" key="3">
    <source>
        <dbReference type="ARBA" id="ARBA00014577"/>
    </source>
</evidence>
<dbReference type="Proteomes" id="UP000239560">
    <property type="component" value="Unassembled WGS sequence"/>
</dbReference>
<keyword evidence="4" id="KW-0539">Nucleus</keyword>
<dbReference type="Pfam" id="PF03178">
    <property type="entry name" value="CPSF_A"/>
    <property type="match status" value="1"/>
</dbReference>
<protein>
    <recommendedName>
        <fullName evidence="3">DNA damage-binding protein 1</fullName>
    </recommendedName>
</protein>
<dbReference type="Gene3D" id="1.10.150.910">
    <property type="match status" value="1"/>
</dbReference>
<evidence type="ECO:0000259" key="6">
    <source>
        <dbReference type="Pfam" id="PF10433"/>
    </source>
</evidence>
<reference evidence="8 9" key="1">
    <citation type="journal article" date="2018" name="Elife">
        <title>Functional genomics of lipid metabolism in the oleaginous yeast Rhodosporidium toruloides.</title>
        <authorList>
            <person name="Coradetti S.T."/>
            <person name="Pinel D."/>
            <person name="Geiselman G."/>
            <person name="Ito M."/>
            <person name="Mondo S."/>
            <person name="Reilly M.C."/>
            <person name="Cheng Y.F."/>
            <person name="Bauer S."/>
            <person name="Grigoriev I."/>
            <person name="Gladden J.M."/>
            <person name="Simmons B.A."/>
            <person name="Brem R."/>
            <person name="Arkin A.P."/>
            <person name="Skerker J.M."/>
        </authorList>
    </citation>
    <scope>NUCLEOTIDE SEQUENCE [LARGE SCALE GENOMIC DNA]</scope>
    <source>
        <strain evidence="8 9">NBRC 0880</strain>
    </source>
</reference>
<dbReference type="InterPro" id="IPR011047">
    <property type="entry name" value="Quinoprotein_ADH-like_sf"/>
</dbReference>
<dbReference type="PANTHER" id="PTHR10644">
    <property type="entry name" value="DNA REPAIR/RNA PROCESSING CPSF FAMILY"/>
    <property type="match status" value="1"/>
</dbReference>
<comment type="caution">
    <text evidence="8">The sequence shown here is derived from an EMBL/GenBank/DDBJ whole genome shotgun (WGS) entry which is preliminary data.</text>
</comment>
<evidence type="ECO:0000259" key="7">
    <source>
        <dbReference type="Pfam" id="PF23726"/>
    </source>
</evidence>
<feature type="domain" description="RSE1/DDB1/CPSF1 first beta-propeller" evidence="6">
    <location>
        <begin position="16"/>
        <end position="379"/>
    </location>
</feature>
<sequence>MLYAATTQQATAQLGALRCAFFEPSQDCLVVNKLNRLEFSSIEDDAVNPLLEVPLFSTIASMQSVHLPGQATASLVVLTTCLRLFALVHDPTSPYNVKTVASVSIAEPFGRLAEYQDILVDPANRCLLVHAYAGLVRVVPFFIGDTPAQRGSRTATRLAGSPHGSPLDFSYSYNVRLPILNVASLAIVASSADDPPILAGIHIEHTGTRTLSTFAISLKDKDLCEGPVAAFALADPGSELVLPVNEANAPGILVAGEETVTWVSLEERNGASSTASKGKGRAASQMLVSCRLPVARITAWSWRNNDRLLLGDIYGKLFEVNLRRAENGVVSGISAQDVGDAASASAIVPLGATTVYLASRFGDSQIVRFVSGEDEGMAGPAELALVDSISNIAPIVDLCIVSAHGQAANYAVTCSGAYKTGSLRVIRRGVGLSELAALEADGVQQAWSLTSPAPSTEPILVLGFFSETRVFRMSAGDPAGAEAVQIDEMDLQLFASPGPTIFAGNVGSMLVRVTAEAVMYASDRGEESWKATSAGKITAAAAAGGDHLVLAFDGGFLQLLKAKNGTFTESGNIAFEHDIASVSLAETSAGAFAVVGLWTSQAVHLVGIPDLAVYASQKITSTFLIRSAALINFGDGDYTLFVGLGDGTLASYRVDLAAPAVIDSTGKMIALGRRPLLLSEIGPESAKVLLAVSDRPTVISKARDRLNYSSVTLTGVSSVANISHPALGDLVALVSREGVQIGRMDTVQKVDVRTVPLAEDEPRRIVYDPVSRKFCVACSRRDIDRHTGQQAVTSVVRLVSEDSFETSSVFELERGEEAQSLALVESQGVRYYVVGTVKLDSATPEPTDGRLVVISVSEAGNLRQVSSARLGGCPYALVALSDGLLASAVNSQVAVWTIDSEGALALKSTWSGAFVAYTLARAPDDTLIVGDALRSLTVLRYTASPQPKLLEVAKDYRSRYMVGVEDLGRDSTGADRYIGAETDLNLFAVSRHPQQAAGNLANAATLQDAGAFHLGELVTRFRTGSLGDLIGDANTTVVPRLVYSTSAGTIGVIADLDAASSRILSDLERNMREFVKGVGGLEQEEYRAFKADKVKTPSTGFIDGDFVQSFLDLSKDVQEQVMQGKSEHERLTVDKAEIVRLLEEVARVH</sequence>
<dbReference type="InterPro" id="IPR058543">
    <property type="entry name" value="Beta-prop_RSE1/DDB1/CPSF1_2nd"/>
</dbReference>
<evidence type="ECO:0000256" key="1">
    <source>
        <dbReference type="ARBA" id="ARBA00004123"/>
    </source>
</evidence>
<dbReference type="InterPro" id="IPR015943">
    <property type="entry name" value="WD40/YVTN_repeat-like_dom_sf"/>
</dbReference>
<comment type="similarity">
    <text evidence="2">Belongs to the DDB1 family.</text>
</comment>
<evidence type="ECO:0000256" key="2">
    <source>
        <dbReference type="ARBA" id="ARBA00007453"/>
    </source>
</evidence>
<dbReference type="InterPro" id="IPR018846">
    <property type="entry name" value="Beta-prop_RSE1/DDB1/CPSF1_1st"/>
</dbReference>
<dbReference type="SUPFAM" id="SSF101898">
    <property type="entry name" value="NHL repeat"/>
    <property type="match status" value="1"/>
</dbReference>
<dbReference type="AlphaFoldDB" id="A0A2S9ZYH5"/>
<gene>
    <name evidence="8" type="ORF">AAT19DRAFT_10951</name>
</gene>
<dbReference type="GO" id="GO:0005634">
    <property type="term" value="C:nucleus"/>
    <property type="evidence" value="ECO:0007669"/>
    <property type="project" value="UniProtKB-SubCell"/>
</dbReference>
<comment type="subcellular location">
    <subcellularLocation>
        <location evidence="1">Nucleus</location>
    </subcellularLocation>
</comment>
<dbReference type="EMBL" id="LCTV02000014">
    <property type="protein sequence ID" value="PRQ70794.1"/>
    <property type="molecule type" value="Genomic_DNA"/>
</dbReference>
<dbReference type="InterPro" id="IPR050358">
    <property type="entry name" value="RSE1/DDB1/CFT1"/>
</dbReference>
<dbReference type="Gene3D" id="2.130.10.10">
    <property type="entry name" value="YVTN repeat-like/Quinoprotein amine dehydrogenase"/>
    <property type="match status" value="3"/>
</dbReference>
<evidence type="ECO:0000313" key="8">
    <source>
        <dbReference type="EMBL" id="PRQ70794.1"/>
    </source>
</evidence>
<evidence type="ECO:0000256" key="4">
    <source>
        <dbReference type="ARBA" id="ARBA00023242"/>
    </source>
</evidence>
<dbReference type="SUPFAM" id="SSF50998">
    <property type="entry name" value="Quinoprotein alcohol dehydrogenase-like"/>
    <property type="match status" value="1"/>
</dbReference>
<feature type="domain" description="RSE1/DDB1/CPSF1 second beta-propeller" evidence="7">
    <location>
        <begin position="433"/>
        <end position="744"/>
    </location>
</feature>
<dbReference type="InterPro" id="IPR004871">
    <property type="entry name" value="RSE1/DDB1/CPSF1_C"/>
</dbReference>
<organism evidence="8 9">
    <name type="scientific">Rhodotorula toruloides</name>
    <name type="common">Yeast</name>
    <name type="synonym">Rhodosporidium toruloides</name>
    <dbReference type="NCBI Taxonomy" id="5286"/>
    <lineage>
        <taxon>Eukaryota</taxon>
        <taxon>Fungi</taxon>
        <taxon>Dikarya</taxon>
        <taxon>Basidiomycota</taxon>
        <taxon>Pucciniomycotina</taxon>
        <taxon>Microbotryomycetes</taxon>
        <taxon>Sporidiobolales</taxon>
        <taxon>Sporidiobolaceae</taxon>
        <taxon>Rhodotorula</taxon>
    </lineage>
</organism>
<accession>A0A2S9ZYH5</accession>
<dbReference type="Pfam" id="PF10433">
    <property type="entry name" value="Beta-prop_RSE1_1st"/>
    <property type="match status" value="1"/>
</dbReference>
<dbReference type="GO" id="GO:0003676">
    <property type="term" value="F:nucleic acid binding"/>
    <property type="evidence" value="ECO:0007669"/>
    <property type="project" value="InterPro"/>
</dbReference>
<evidence type="ECO:0000313" key="9">
    <source>
        <dbReference type="Proteomes" id="UP000239560"/>
    </source>
</evidence>
<dbReference type="Pfam" id="PF23726">
    <property type="entry name" value="Beta-prop_RSE1_2nd"/>
    <property type="match status" value="1"/>
</dbReference>
<evidence type="ECO:0000259" key="5">
    <source>
        <dbReference type="Pfam" id="PF03178"/>
    </source>
</evidence>
<feature type="domain" description="RSE1/DDB1/CPSF1 C-terminal" evidence="5">
    <location>
        <begin position="794"/>
        <end position="1112"/>
    </location>
</feature>
<proteinExistence type="inferred from homology"/>